<keyword evidence="3 6" id="KW-0489">Methyltransferase</keyword>
<evidence type="ECO:0000256" key="3">
    <source>
        <dbReference type="ARBA" id="ARBA00022603"/>
    </source>
</evidence>
<comment type="function">
    <text evidence="1 6">Exhibits S-adenosyl-L-methionine-dependent methyltransferase activity.</text>
</comment>
<sequence length="314" mass="34350">MSTRTDDDVWDVSSGPGLTAVMVAFARANETDSDDPLIRDPYARLLVDNADVGAWAAMLDPGMVAKMKATSAQTAAIIDHLSNYQVVRTHFFDRCTIDAMADGIRQVVILAAGLDSRAYRLDWPAGAVVYEVDQPGVLAYKSSTLAANGVSPLANRREVAADLRHDWPTALRDKGFDPTAATIWLAEGLLAYLTADAQDQLLGHIDALSAPGSWIGVETAAKHDRNRREDMWGPSKAMFGQLGFEPTEDLSALVYAGHERAVVTEWLDEHGWQATAQHSPDVMRRHGRWVDDVPLADDRDAFADFVIAHRQLSA</sequence>
<evidence type="ECO:0000256" key="6">
    <source>
        <dbReference type="RuleBase" id="RU362030"/>
    </source>
</evidence>
<reference evidence="8" key="3">
    <citation type="submission" date="2023-07" db="EMBL/GenBank/DDBJ databases">
        <title>Description of Mycobacterium gordonae subsp. intergordonae subsp.nov. and Mycobacterium gordonae subsp. gordonae subsp. nov.</title>
        <authorList>
            <person name="Huang H."/>
        </authorList>
    </citation>
    <scope>NUCLEOTIDE SEQUENCE [LARGE SCALE GENOMIC DNA]</scope>
    <source>
        <strain evidence="8">24</strain>
    </source>
</reference>
<comment type="similarity">
    <text evidence="2 6">Belongs to the UPF0677 family.</text>
</comment>
<dbReference type="NCBIfam" id="TIGR00027">
    <property type="entry name" value="mthyl_TIGR00027"/>
    <property type="match status" value="1"/>
</dbReference>
<dbReference type="PANTHER" id="PTHR43619">
    <property type="entry name" value="S-ADENOSYL-L-METHIONINE-DEPENDENT METHYLTRANSFERASE YKTD-RELATED"/>
    <property type="match status" value="1"/>
</dbReference>
<dbReference type="RefSeq" id="WP_180916728.1">
    <property type="nucleotide sequence ID" value="NZ_CP059165.1"/>
</dbReference>
<accession>A0A7D6DZC0</accession>
<dbReference type="Gene3D" id="3.40.50.150">
    <property type="entry name" value="Vaccinia Virus protein VP39"/>
    <property type="match status" value="1"/>
</dbReference>
<dbReference type="InterPro" id="IPR011610">
    <property type="entry name" value="SAM_mthyl_Trfase_ML2640-like"/>
</dbReference>
<dbReference type="EC" id="2.1.1.-" evidence="6"/>
<keyword evidence="4 7" id="KW-0808">Transferase</keyword>
<dbReference type="Proteomes" id="UP000510682">
    <property type="component" value="Chromosome"/>
</dbReference>
<dbReference type="GO" id="GO:0032259">
    <property type="term" value="P:methylation"/>
    <property type="evidence" value="ECO:0007669"/>
    <property type="project" value="UniProtKB-KW"/>
</dbReference>
<dbReference type="KEGG" id="mgor:H0P51_03885"/>
<dbReference type="GO" id="GO:0008168">
    <property type="term" value="F:methyltransferase activity"/>
    <property type="evidence" value="ECO:0007669"/>
    <property type="project" value="UniProtKB-UniRule"/>
</dbReference>
<dbReference type="EMBL" id="CP059165">
    <property type="protein sequence ID" value="QLL08128.1"/>
    <property type="molecule type" value="Genomic_DNA"/>
</dbReference>
<evidence type="ECO:0000313" key="8">
    <source>
        <dbReference type="Proteomes" id="UP000510682"/>
    </source>
</evidence>
<dbReference type="SUPFAM" id="SSF53335">
    <property type="entry name" value="S-adenosyl-L-methionine-dependent methyltransferases"/>
    <property type="match status" value="1"/>
</dbReference>
<reference evidence="8" key="1">
    <citation type="submission" date="2020-07" db="EMBL/GenBank/DDBJ databases">
        <title>Description of Mycobacterium gordonae subsp. intergordonae subsp.nov. and Mycobacterium gordonae subsp. gordonae subsp. nov.</title>
        <authorList>
            <person name="Yu X."/>
        </authorList>
    </citation>
    <scope>NUCLEOTIDE SEQUENCE [LARGE SCALE GENOMIC DNA]</scope>
    <source>
        <strain evidence="8">24</strain>
    </source>
</reference>
<proteinExistence type="inferred from homology"/>
<gene>
    <name evidence="7" type="ORF">H0P51_03885</name>
</gene>
<evidence type="ECO:0000256" key="5">
    <source>
        <dbReference type="ARBA" id="ARBA00022691"/>
    </source>
</evidence>
<evidence type="ECO:0000256" key="1">
    <source>
        <dbReference type="ARBA" id="ARBA00003907"/>
    </source>
</evidence>
<evidence type="ECO:0000313" key="7">
    <source>
        <dbReference type="EMBL" id="QLL08128.1"/>
    </source>
</evidence>
<keyword evidence="5 6" id="KW-0949">S-adenosyl-L-methionine</keyword>
<protein>
    <recommendedName>
        <fullName evidence="6">S-adenosyl-L-methionine-dependent methyltransferase</fullName>
        <ecNumber evidence="6">2.1.1.-</ecNumber>
    </recommendedName>
</protein>
<name>A0A7D6DZC0_9MYCO</name>
<dbReference type="InterPro" id="IPR007213">
    <property type="entry name" value="Ppm1/Ppm2/Tcmp"/>
</dbReference>
<keyword evidence="8" id="KW-1185">Reference proteome</keyword>
<evidence type="ECO:0000256" key="4">
    <source>
        <dbReference type="ARBA" id="ARBA00022679"/>
    </source>
</evidence>
<dbReference type="AlphaFoldDB" id="A0A7D6DZC0"/>
<dbReference type="InterPro" id="IPR029063">
    <property type="entry name" value="SAM-dependent_MTases_sf"/>
</dbReference>
<dbReference type="PANTHER" id="PTHR43619:SF2">
    <property type="entry name" value="S-ADENOSYL-L-METHIONINE-DEPENDENT METHYLTRANSFERASES SUPERFAMILY PROTEIN"/>
    <property type="match status" value="1"/>
</dbReference>
<reference evidence="7 8" key="2">
    <citation type="submission" date="2020-07" db="EMBL/GenBank/DDBJ databases">
        <authorList>
            <person name="Yu X."/>
        </authorList>
    </citation>
    <scope>NUCLEOTIDE SEQUENCE [LARGE SCALE GENOMIC DNA]</scope>
    <source>
        <strain evidence="8">24</strain>
    </source>
</reference>
<organism evidence="7 8">
    <name type="scientific">Mycobacterium vicinigordonae</name>
    <dbReference type="NCBI Taxonomy" id="1719132"/>
    <lineage>
        <taxon>Bacteria</taxon>
        <taxon>Bacillati</taxon>
        <taxon>Actinomycetota</taxon>
        <taxon>Actinomycetes</taxon>
        <taxon>Mycobacteriales</taxon>
        <taxon>Mycobacteriaceae</taxon>
        <taxon>Mycobacterium</taxon>
    </lineage>
</organism>
<dbReference type="Pfam" id="PF04072">
    <property type="entry name" value="LCM"/>
    <property type="match status" value="1"/>
</dbReference>
<evidence type="ECO:0000256" key="2">
    <source>
        <dbReference type="ARBA" id="ARBA00008138"/>
    </source>
</evidence>